<evidence type="ECO:0000313" key="1">
    <source>
        <dbReference type="EMBL" id="CAI9919735.1"/>
    </source>
</evidence>
<dbReference type="EMBL" id="CAXDID020000221">
    <property type="protein sequence ID" value="CAL6058452.1"/>
    <property type="molecule type" value="Genomic_DNA"/>
</dbReference>
<evidence type="ECO:0000313" key="3">
    <source>
        <dbReference type="Proteomes" id="UP001642409"/>
    </source>
</evidence>
<dbReference type="AlphaFoldDB" id="A0AA86TK18"/>
<proteinExistence type="predicted"/>
<organism evidence="1">
    <name type="scientific">Hexamita inflata</name>
    <dbReference type="NCBI Taxonomy" id="28002"/>
    <lineage>
        <taxon>Eukaryota</taxon>
        <taxon>Metamonada</taxon>
        <taxon>Diplomonadida</taxon>
        <taxon>Hexamitidae</taxon>
        <taxon>Hexamitinae</taxon>
        <taxon>Hexamita</taxon>
    </lineage>
</organism>
<evidence type="ECO:0000313" key="2">
    <source>
        <dbReference type="EMBL" id="CAL6058452.1"/>
    </source>
</evidence>
<accession>A0AA86TK18</accession>
<name>A0AA86TK18_9EUKA</name>
<reference evidence="1" key="1">
    <citation type="submission" date="2023-06" db="EMBL/GenBank/DDBJ databases">
        <authorList>
            <person name="Kurt Z."/>
        </authorList>
    </citation>
    <scope>NUCLEOTIDE SEQUENCE</scope>
</reference>
<sequence length="129" mass="15452">MICILPKFFLSFLNAIVLLTILLQTRAVHLTQVFTESLMKVQYFHYLEKLMKRIKNLEMIQYLQINLLKHLEKLNRTQKFQMLTLIKYTCIYTLFEENDMIKMPSQTVLNINDVLKCPLDFNGFRVETQ</sequence>
<comment type="caution">
    <text evidence="1">The sequence shown here is derived from an EMBL/GenBank/DDBJ whole genome shotgun (WGS) entry which is preliminary data.</text>
</comment>
<protein>
    <submittedName>
        <fullName evidence="2">Hypothetical_protein</fullName>
    </submittedName>
</protein>
<dbReference type="Proteomes" id="UP001642409">
    <property type="component" value="Unassembled WGS sequence"/>
</dbReference>
<gene>
    <name evidence="2" type="ORF">HINF_LOCUS48276</name>
    <name evidence="1" type="ORF">HINF_LOCUS7380</name>
</gene>
<dbReference type="EMBL" id="CATOUU010000184">
    <property type="protein sequence ID" value="CAI9919735.1"/>
    <property type="molecule type" value="Genomic_DNA"/>
</dbReference>
<reference evidence="2 3" key="2">
    <citation type="submission" date="2024-07" db="EMBL/GenBank/DDBJ databases">
        <authorList>
            <person name="Akdeniz Z."/>
        </authorList>
    </citation>
    <scope>NUCLEOTIDE SEQUENCE [LARGE SCALE GENOMIC DNA]</scope>
</reference>
<keyword evidence="3" id="KW-1185">Reference proteome</keyword>